<accession>A0A1U9K8T9</accession>
<keyword evidence="2" id="KW-0560">Oxidoreductase</keyword>
<dbReference type="KEGG" id="ntr:B0W44_12680"/>
<dbReference type="OrthoDB" id="9803333at2"/>
<evidence type="ECO:0000256" key="2">
    <source>
        <dbReference type="ARBA" id="ARBA00023002"/>
    </source>
</evidence>
<dbReference type="CDD" id="cd05233">
    <property type="entry name" value="SDR_c"/>
    <property type="match status" value="1"/>
</dbReference>
<dbReference type="STRING" id="1471761.B0W44_12680"/>
<dbReference type="SUPFAM" id="SSF51735">
    <property type="entry name" value="NAD(P)-binding Rossmann-fold domains"/>
    <property type="match status" value="1"/>
</dbReference>
<dbReference type="GO" id="GO:0016616">
    <property type="term" value="F:oxidoreductase activity, acting on the CH-OH group of donors, NAD or NADP as acceptor"/>
    <property type="evidence" value="ECO:0007669"/>
    <property type="project" value="TreeGrafter"/>
</dbReference>
<evidence type="ECO:0000256" key="1">
    <source>
        <dbReference type="ARBA" id="ARBA00006484"/>
    </source>
</evidence>
<dbReference type="GO" id="GO:0008206">
    <property type="term" value="P:bile acid metabolic process"/>
    <property type="evidence" value="ECO:0007669"/>
    <property type="project" value="UniProtKB-ARBA"/>
</dbReference>
<dbReference type="AlphaFoldDB" id="A0A1U9K8T9"/>
<dbReference type="PRINTS" id="PR00081">
    <property type="entry name" value="GDHRDH"/>
</dbReference>
<dbReference type="InterPro" id="IPR002347">
    <property type="entry name" value="SDR_fam"/>
</dbReference>
<proteinExistence type="inferred from homology"/>
<organism evidence="3 4">
    <name type="scientific">Novibacillus thermophilus</name>
    <dbReference type="NCBI Taxonomy" id="1471761"/>
    <lineage>
        <taxon>Bacteria</taxon>
        <taxon>Bacillati</taxon>
        <taxon>Bacillota</taxon>
        <taxon>Bacilli</taxon>
        <taxon>Bacillales</taxon>
        <taxon>Thermoactinomycetaceae</taxon>
        <taxon>Novibacillus</taxon>
    </lineage>
</organism>
<dbReference type="PANTHER" id="PTHR42760:SF40">
    <property type="entry name" value="3-OXOACYL-[ACYL-CARRIER-PROTEIN] REDUCTASE, CHLOROPLASTIC"/>
    <property type="match status" value="1"/>
</dbReference>
<keyword evidence="4" id="KW-1185">Reference proteome</keyword>
<evidence type="ECO:0000313" key="4">
    <source>
        <dbReference type="Proteomes" id="UP000188603"/>
    </source>
</evidence>
<comment type="similarity">
    <text evidence="1">Belongs to the short-chain dehydrogenases/reductases (SDR) family.</text>
</comment>
<dbReference type="PRINTS" id="PR00080">
    <property type="entry name" value="SDRFAMILY"/>
</dbReference>
<protein>
    <submittedName>
        <fullName evidence="3">Short-chain dehydrogenase</fullName>
    </submittedName>
</protein>
<dbReference type="InterPro" id="IPR020904">
    <property type="entry name" value="Sc_DH/Rdtase_CS"/>
</dbReference>
<name>A0A1U9K8T9_9BACL</name>
<dbReference type="GO" id="GO:0030497">
    <property type="term" value="P:fatty acid elongation"/>
    <property type="evidence" value="ECO:0007669"/>
    <property type="project" value="TreeGrafter"/>
</dbReference>
<dbReference type="InterPro" id="IPR036291">
    <property type="entry name" value="NAD(P)-bd_dom_sf"/>
</dbReference>
<dbReference type="Proteomes" id="UP000188603">
    <property type="component" value="Chromosome"/>
</dbReference>
<dbReference type="PROSITE" id="PS00061">
    <property type="entry name" value="ADH_SHORT"/>
    <property type="match status" value="1"/>
</dbReference>
<dbReference type="FunFam" id="3.40.50.720:FF:000084">
    <property type="entry name" value="Short-chain dehydrogenase reductase"/>
    <property type="match status" value="1"/>
</dbReference>
<dbReference type="Pfam" id="PF13561">
    <property type="entry name" value="adh_short_C2"/>
    <property type="match status" value="1"/>
</dbReference>
<dbReference type="Gene3D" id="3.40.50.720">
    <property type="entry name" value="NAD(P)-binding Rossmann-like Domain"/>
    <property type="match status" value="1"/>
</dbReference>
<sequence>MFKCTAGGIGLREHAKDVFQHKTVFITGATSDIGAAIAESFAALGADLLLSDHPDLKKRLNEMAGTFQHEYASHSTVHPIDLNSVDEIQANLSSVEKPIDILVNCAGLNTFLPALKVEEEVWDQILNVNLKSLFFVSKFVAETMIKSRTPGKIVNLASQHGVVANGLRAPYCASKAGVIHLTKVLALEWSQYDILVNCVSPTFTKTSKSETFLQHPNVQKSFLPKIPLKRFATPNDITRAVLFLSSPFNTMITGENILVDGGYTIH</sequence>
<dbReference type="EMBL" id="CP019699">
    <property type="protein sequence ID" value="AQS56489.1"/>
    <property type="molecule type" value="Genomic_DNA"/>
</dbReference>
<evidence type="ECO:0000313" key="3">
    <source>
        <dbReference type="EMBL" id="AQS56489.1"/>
    </source>
</evidence>
<dbReference type="PANTHER" id="PTHR42760">
    <property type="entry name" value="SHORT-CHAIN DEHYDROGENASES/REDUCTASES FAMILY MEMBER"/>
    <property type="match status" value="1"/>
</dbReference>
<reference evidence="3 4" key="1">
    <citation type="journal article" date="2015" name="Int. J. Syst. Evol. Microbiol.">
        <title>Novibacillus thermophilus gen. nov., sp. nov., a Gram-staining-negative and moderately thermophilic member of the family Thermoactinomycetaceae.</title>
        <authorList>
            <person name="Yang G."/>
            <person name="Chen J."/>
            <person name="Zhou S."/>
        </authorList>
    </citation>
    <scope>NUCLEOTIDE SEQUENCE [LARGE SCALE GENOMIC DNA]</scope>
    <source>
        <strain evidence="3 4">SG-1</strain>
    </source>
</reference>
<gene>
    <name evidence="3" type="ORF">B0W44_12680</name>
</gene>